<dbReference type="Pfam" id="PF01520">
    <property type="entry name" value="Amidase_3"/>
    <property type="match status" value="1"/>
</dbReference>
<dbReference type="CDD" id="cd02696">
    <property type="entry name" value="MurNAc-LAA"/>
    <property type="match status" value="1"/>
</dbReference>
<dbReference type="InterPro" id="IPR018392">
    <property type="entry name" value="LysM"/>
</dbReference>
<organism evidence="3 4">
    <name type="scientific">Brevibacillus laterosporus</name>
    <name type="common">Bacillus laterosporus</name>
    <dbReference type="NCBI Taxonomy" id="1465"/>
    <lineage>
        <taxon>Bacteria</taxon>
        <taxon>Bacillati</taxon>
        <taxon>Bacillota</taxon>
        <taxon>Bacilli</taxon>
        <taxon>Bacillales</taxon>
        <taxon>Paenibacillaceae</taxon>
        <taxon>Brevibacillus</taxon>
    </lineage>
</organism>
<dbReference type="CDD" id="cd00118">
    <property type="entry name" value="LysM"/>
    <property type="match status" value="2"/>
</dbReference>
<dbReference type="GO" id="GO:0008745">
    <property type="term" value="F:N-acetylmuramoyl-L-alanine amidase activity"/>
    <property type="evidence" value="ECO:0007669"/>
    <property type="project" value="InterPro"/>
</dbReference>
<dbReference type="Gene3D" id="3.40.630.40">
    <property type="entry name" value="Zn-dependent exopeptidases"/>
    <property type="match status" value="1"/>
</dbReference>
<dbReference type="Pfam" id="PF01476">
    <property type="entry name" value="LysM"/>
    <property type="match status" value="2"/>
</dbReference>
<dbReference type="EMBL" id="CP033464">
    <property type="protein sequence ID" value="QDX91758.1"/>
    <property type="molecule type" value="Genomic_DNA"/>
</dbReference>
<dbReference type="AlphaFoldDB" id="A0A518V432"/>
<dbReference type="SUPFAM" id="SSF53187">
    <property type="entry name" value="Zn-dependent exopeptidases"/>
    <property type="match status" value="1"/>
</dbReference>
<keyword evidence="1" id="KW-0378">Hydrolase</keyword>
<keyword evidence="4" id="KW-1185">Reference proteome</keyword>
<feature type="domain" description="LysM" evidence="2">
    <location>
        <begin position="201"/>
        <end position="245"/>
    </location>
</feature>
<gene>
    <name evidence="3" type="ORF">EEL30_04855</name>
</gene>
<proteinExistence type="predicted"/>
<evidence type="ECO:0000256" key="1">
    <source>
        <dbReference type="ARBA" id="ARBA00022801"/>
    </source>
</evidence>
<dbReference type="SMART" id="SM00646">
    <property type="entry name" value="Ami_3"/>
    <property type="match status" value="1"/>
</dbReference>
<evidence type="ECO:0000259" key="2">
    <source>
        <dbReference type="PROSITE" id="PS51782"/>
    </source>
</evidence>
<name>A0A518V432_BRELA</name>
<dbReference type="GO" id="GO:0030288">
    <property type="term" value="C:outer membrane-bounded periplasmic space"/>
    <property type="evidence" value="ECO:0007669"/>
    <property type="project" value="TreeGrafter"/>
</dbReference>
<dbReference type="PROSITE" id="PS51782">
    <property type="entry name" value="LYSM"/>
    <property type="match status" value="2"/>
</dbReference>
<accession>A0A518V432</accession>
<dbReference type="GO" id="GO:0009253">
    <property type="term" value="P:peptidoglycan catabolic process"/>
    <property type="evidence" value="ECO:0007669"/>
    <property type="project" value="InterPro"/>
</dbReference>
<evidence type="ECO:0000313" key="4">
    <source>
        <dbReference type="Proteomes" id="UP000319432"/>
    </source>
</evidence>
<dbReference type="PANTHER" id="PTHR30404">
    <property type="entry name" value="N-ACETYLMURAMOYL-L-ALANINE AMIDASE"/>
    <property type="match status" value="1"/>
</dbReference>
<reference evidence="3 4" key="1">
    <citation type="submission" date="2018-11" db="EMBL/GenBank/DDBJ databases">
        <title>Phylogenetic determinants of toxin gene distribution in genomes of Brevibacillus laterosporus.</title>
        <authorList>
            <person name="Glare T.R."/>
            <person name="Durrant A."/>
            <person name="Berry C."/>
            <person name="Palma L."/>
            <person name="Ormskirk M."/>
            <person name="Cox M.O."/>
        </authorList>
    </citation>
    <scope>NUCLEOTIDE SEQUENCE [LARGE SCALE GENOMIC DNA]</scope>
    <source>
        <strain evidence="3 4">1821L</strain>
    </source>
</reference>
<dbReference type="PANTHER" id="PTHR30404:SF0">
    <property type="entry name" value="N-ACETYLMURAMOYL-L-ALANINE AMIDASE AMIC"/>
    <property type="match status" value="1"/>
</dbReference>
<dbReference type="Proteomes" id="UP000319432">
    <property type="component" value="Chromosome"/>
</dbReference>
<feature type="domain" description="LysM" evidence="2">
    <location>
        <begin position="250"/>
        <end position="294"/>
    </location>
</feature>
<dbReference type="OrthoDB" id="9763643at2"/>
<dbReference type="SUPFAM" id="SSF54106">
    <property type="entry name" value="LysM domain"/>
    <property type="match status" value="2"/>
</dbReference>
<dbReference type="InterPro" id="IPR036779">
    <property type="entry name" value="LysM_dom_sf"/>
</dbReference>
<evidence type="ECO:0000313" key="3">
    <source>
        <dbReference type="EMBL" id="QDX91758.1"/>
    </source>
</evidence>
<dbReference type="SMART" id="SM00257">
    <property type="entry name" value="LysM"/>
    <property type="match status" value="2"/>
</dbReference>
<dbReference type="InterPro" id="IPR002508">
    <property type="entry name" value="MurNAc-LAA_cat"/>
</dbReference>
<dbReference type="InterPro" id="IPR050695">
    <property type="entry name" value="N-acetylmuramoyl_amidase_3"/>
</dbReference>
<protein>
    <submittedName>
        <fullName evidence="3">N-acetylmuramoyl-L-alanine amidase</fullName>
    </submittedName>
</protein>
<dbReference type="Gene3D" id="3.10.350.10">
    <property type="entry name" value="LysM domain"/>
    <property type="match status" value="2"/>
</dbReference>
<sequence>MVKIFIDPGHGGTDPGAVGNGLQEKNLTLTISQKMRNLLTDYENTQVTLSREKDQYLSLKQRTDTANAWGADFLLSVHINAGGGTGYEDFCYDKLAASSPIGRIQDAIHTAVMAEIKGYGVRDRGAKSANFHMLRESKMPAVLAENLFIDTATDANLLKQASFIDAVARGHVNGLAKAFNLKKKTVSNPETSPSKPATNGYTHTIVKGDTLWSLSQKCGTTVANLKKLNPGINENALRVGSKLIVTAGATYHTVQKGDTVSGLAERYGSTITLIKDWNNLNAQYLIRVGQKLRVK</sequence>